<evidence type="ECO:0000259" key="2">
    <source>
        <dbReference type="PROSITE" id="PS50943"/>
    </source>
</evidence>
<reference evidence="3 4" key="1">
    <citation type="journal article" date="2009" name="Stand. Genomic Sci.">
        <title>Complete genome sequence of Anaerococcus prevotii type strain (PC1).</title>
        <authorList>
            <person name="Labutti K."/>
            <person name="Pukall R."/>
            <person name="Steenblock K."/>
            <person name="Glavina Del Rio T."/>
            <person name="Tice H."/>
            <person name="Copeland A."/>
            <person name="Cheng J.F."/>
            <person name="Lucas S."/>
            <person name="Chen F."/>
            <person name="Nolan M."/>
            <person name="Bruce D."/>
            <person name="Goodwin L."/>
            <person name="Pitluck S."/>
            <person name="Ivanova N."/>
            <person name="Mavromatis K."/>
            <person name="Ovchinnikova G."/>
            <person name="Pati A."/>
            <person name="Chen A."/>
            <person name="Palaniappan K."/>
            <person name="Land M."/>
            <person name="Hauser L."/>
            <person name="Chang Y.J."/>
            <person name="Jeffries C.D."/>
            <person name="Chain P."/>
            <person name="Saunders E."/>
            <person name="Brettin T."/>
            <person name="Detter J.C."/>
            <person name="Han C."/>
            <person name="Goker M."/>
            <person name="Bristow J."/>
            <person name="Eisen J.A."/>
            <person name="Markowitz V."/>
            <person name="Hugenholtz P."/>
            <person name="Kyrpides N.C."/>
            <person name="Klenk H.P."/>
            <person name="Lapidus A."/>
        </authorList>
    </citation>
    <scope>NUCLEOTIDE SEQUENCE [LARGE SCALE GENOMIC DNA]</scope>
    <source>
        <strain evidence="4">ATCC 9321 / DSM 20548 / JCM 6508 / NCTC 11806 / PC1</strain>
    </source>
</reference>
<dbReference type="SUPFAM" id="SSF48452">
    <property type="entry name" value="TPR-like"/>
    <property type="match status" value="1"/>
</dbReference>
<dbReference type="EMBL" id="CP001708">
    <property type="protein sequence ID" value="ACV28613.1"/>
    <property type="molecule type" value="Genomic_DNA"/>
</dbReference>
<dbReference type="Gene3D" id="1.25.40.10">
    <property type="entry name" value="Tetratricopeptide repeat domain"/>
    <property type="match status" value="1"/>
</dbReference>
<gene>
    <name evidence="3" type="ordered locus">Apre_0568</name>
</gene>
<dbReference type="SMART" id="SM00530">
    <property type="entry name" value="HTH_XRE"/>
    <property type="match status" value="1"/>
</dbReference>
<keyword evidence="4" id="KW-1185">Reference proteome</keyword>
<dbReference type="HOGENOM" id="CLU_914128_0_0_9"/>
<organism evidence="3 4">
    <name type="scientific">Anaerococcus prevotii (strain ATCC 9321 / DSM 20548 / JCM 6508 / NCTC 11806 / PC1)</name>
    <name type="common">Peptostreptococcus prevotii</name>
    <name type="synonym">Peptococcus prevotii</name>
    <dbReference type="NCBI Taxonomy" id="525919"/>
    <lineage>
        <taxon>Bacteria</taxon>
        <taxon>Bacillati</taxon>
        <taxon>Bacillota</taxon>
        <taxon>Tissierellia</taxon>
        <taxon>Tissierellales</taxon>
        <taxon>Peptoniphilaceae</taxon>
        <taxon>Anaerococcus</taxon>
    </lineage>
</organism>
<dbReference type="OrthoDB" id="1150409at2"/>
<dbReference type="STRING" id="525919.Apre_0568"/>
<dbReference type="PANTHER" id="PTHR46558">
    <property type="entry name" value="TRACRIPTIONAL REGULATORY PROTEIN-RELATED-RELATED"/>
    <property type="match status" value="1"/>
</dbReference>
<evidence type="ECO:0000256" key="1">
    <source>
        <dbReference type="ARBA" id="ARBA00023125"/>
    </source>
</evidence>
<accession>C7RGK2</accession>
<evidence type="ECO:0000313" key="3">
    <source>
        <dbReference type="EMBL" id="ACV28613.1"/>
    </source>
</evidence>
<sequence>MILKDDYKFIGPDLRKIREAKGISRKEISEKVYVSEETIRRIEKGENDPRLSTLIPICNCLGIEIEDIINSSGFEYNNLLSFRREINYHLNNSSIEKARLLISNLNDIKIKSNLDFEREFHATKHYFNGILDLKSTRTVGSSLVEFEQALISLENRFTINRFKNYKYDNFSLRILLALSLAEQKFGNYQLYEDINLEISKYLKSSLEEYFLFSYNVGVYYYRAGKIIESLDLCNTAVSKAKKLKEVPYLNMVYYLKGVNHLSLNQLEEAKLSFNYCLALTNIFSEKVLAERIEKQIDNLLLNYR</sequence>
<dbReference type="PANTHER" id="PTHR46558:SF4">
    <property type="entry name" value="DNA-BIDING PHAGE PROTEIN"/>
    <property type="match status" value="1"/>
</dbReference>
<dbReference type="GO" id="GO:0003677">
    <property type="term" value="F:DNA binding"/>
    <property type="evidence" value="ECO:0007669"/>
    <property type="project" value="UniProtKB-KW"/>
</dbReference>
<dbReference type="SUPFAM" id="SSF47413">
    <property type="entry name" value="lambda repressor-like DNA-binding domains"/>
    <property type="match status" value="1"/>
</dbReference>
<dbReference type="InterPro" id="IPR011990">
    <property type="entry name" value="TPR-like_helical_dom_sf"/>
</dbReference>
<dbReference type="PROSITE" id="PS50943">
    <property type="entry name" value="HTH_CROC1"/>
    <property type="match status" value="1"/>
</dbReference>
<feature type="domain" description="HTH cro/C1-type" evidence="2">
    <location>
        <begin position="14"/>
        <end position="68"/>
    </location>
</feature>
<proteinExistence type="predicted"/>
<dbReference type="AlphaFoldDB" id="C7RGK2"/>
<dbReference type="CDD" id="cd00093">
    <property type="entry name" value="HTH_XRE"/>
    <property type="match status" value="1"/>
</dbReference>
<dbReference type="Pfam" id="PF01381">
    <property type="entry name" value="HTH_3"/>
    <property type="match status" value="1"/>
</dbReference>
<dbReference type="InterPro" id="IPR001387">
    <property type="entry name" value="Cro/C1-type_HTH"/>
</dbReference>
<dbReference type="InterPro" id="IPR010982">
    <property type="entry name" value="Lambda_DNA-bd_dom_sf"/>
</dbReference>
<evidence type="ECO:0000313" key="4">
    <source>
        <dbReference type="Proteomes" id="UP000002294"/>
    </source>
</evidence>
<name>C7RGK2_ANAPD</name>
<dbReference type="Proteomes" id="UP000002294">
    <property type="component" value="Chromosome"/>
</dbReference>
<dbReference type="eggNOG" id="COG3620">
    <property type="taxonomic scope" value="Bacteria"/>
</dbReference>
<dbReference type="RefSeq" id="WP_015777524.1">
    <property type="nucleotide sequence ID" value="NC_013171.1"/>
</dbReference>
<protein>
    <submittedName>
        <fullName evidence="3">Transcriptional regulator, XRE family</fullName>
    </submittedName>
</protein>
<keyword evidence="1" id="KW-0238">DNA-binding</keyword>
<dbReference type="KEGG" id="apr:Apre_0568"/>